<dbReference type="InterPro" id="IPR042099">
    <property type="entry name" value="ANL_N_sf"/>
</dbReference>
<comment type="caution">
    <text evidence="2">The sequence shown here is derived from an EMBL/GenBank/DDBJ whole genome shotgun (WGS) entry which is preliminary data.</text>
</comment>
<dbReference type="InterPro" id="IPR000873">
    <property type="entry name" value="AMP-dep_synth/lig_dom"/>
</dbReference>
<dbReference type="STRING" id="177199.A0A420YDM8"/>
<proteinExistence type="predicted"/>
<organism evidence="2 3">
    <name type="scientific">Coniochaeta pulveracea</name>
    <dbReference type="NCBI Taxonomy" id="177199"/>
    <lineage>
        <taxon>Eukaryota</taxon>
        <taxon>Fungi</taxon>
        <taxon>Dikarya</taxon>
        <taxon>Ascomycota</taxon>
        <taxon>Pezizomycotina</taxon>
        <taxon>Sordariomycetes</taxon>
        <taxon>Sordariomycetidae</taxon>
        <taxon>Coniochaetales</taxon>
        <taxon>Coniochaetaceae</taxon>
        <taxon>Coniochaeta</taxon>
    </lineage>
</organism>
<gene>
    <name evidence="2" type="ORF">DL546_008486</name>
</gene>
<dbReference type="AlphaFoldDB" id="A0A420YDM8"/>
<keyword evidence="3" id="KW-1185">Reference proteome</keyword>
<dbReference type="Gene3D" id="3.30.300.30">
    <property type="match status" value="1"/>
</dbReference>
<sequence>MHLASPLHYSQSKMASATPVPRKLWEHPNAESTPMYQFLQATNKKHSISPPLKTFSDLHAYSLAPASKSQFWSDIFTTAEYHYSGTIEQVVDESKPISTVPKWFEGVELNFAENMLLPAPNGSKTRGSKRDGDVAITSIREGGQEVRDVTWGELRRRSGRLAAAMKHAGVVKGDRVVVVGANSVETVCIWIAATWLGAIFSSSSTDMGVKGILQRTVQVTPKLLFFDDKAVYNGREVDLRDKIAETVEGLKDIKEFLGVVVVPRFGERSADSVKGLSKATSWEEFHARAENEPVPGFVRIGFNEPFLICYSSGTTGIPKAIVHSVGGVLVNYYKEGVLHEGITDKDVTLQYTTVGWIMYVANVGILLFGGRSVMYDGSPFQPDAKTLIRIVEQQKVTKLGISPRWMLELAKNGIVPKKEADLNSLRIVTCTGMVLSDQLFEWFYDVGFPKHIHLANISGGTDIAGCFGLMNPLTPVYVGGTQGPSLGIHVAIYDALLPDGPGKEVPVGTPGELVAAAAFPNIPCSFWNDQTPVATPGSKYHAAYFARFDNVWAHGDFCCVHPVTGNIYFLGRADGVLNPSGVRFGSAEIYSVIERYFVDQVADSLCVGQRRPHDDDESVMLFLLMKPGNKFDKKLVNEIKEAIRKDLSKRHVPRYIFETPEIPTTVNLKKVELPVKQIVSGQEIKASGTLLNPTSLDFYYQFAKVEDLVGPKEKL</sequence>
<evidence type="ECO:0000259" key="1">
    <source>
        <dbReference type="Pfam" id="PF00501"/>
    </source>
</evidence>
<dbReference type="OrthoDB" id="10253869at2759"/>
<dbReference type="PROSITE" id="PS00455">
    <property type="entry name" value="AMP_BINDING"/>
    <property type="match status" value="1"/>
</dbReference>
<dbReference type="GO" id="GO:0006629">
    <property type="term" value="P:lipid metabolic process"/>
    <property type="evidence" value="ECO:0007669"/>
    <property type="project" value="InterPro"/>
</dbReference>
<dbReference type="NCBIfam" id="TIGR01217">
    <property type="entry name" value="ac_ac_CoA_syn"/>
    <property type="match status" value="1"/>
</dbReference>
<dbReference type="InterPro" id="IPR045851">
    <property type="entry name" value="AMP-bd_C_sf"/>
</dbReference>
<protein>
    <recommendedName>
        <fullName evidence="1">AMP-dependent synthetase/ligase domain-containing protein</fullName>
    </recommendedName>
</protein>
<dbReference type="Gene3D" id="3.40.50.12780">
    <property type="entry name" value="N-terminal domain of ligase-like"/>
    <property type="match status" value="1"/>
</dbReference>
<dbReference type="InterPro" id="IPR020845">
    <property type="entry name" value="AMP-binding_CS"/>
</dbReference>
<reference evidence="2 3" key="1">
    <citation type="submission" date="2018-08" db="EMBL/GenBank/DDBJ databases">
        <title>Draft genome of the lignicolous fungus Coniochaeta pulveracea.</title>
        <authorList>
            <person name="Borstlap C.J."/>
            <person name="De Witt R.N."/>
            <person name="Botha A."/>
            <person name="Volschenk H."/>
        </authorList>
    </citation>
    <scope>NUCLEOTIDE SEQUENCE [LARGE SCALE GENOMIC DNA]</scope>
    <source>
        <strain evidence="2 3">CAB683</strain>
    </source>
</reference>
<dbReference type="EMBL" id="QVQW01000017">
    <property type="protein sequence ID" value="RKU46022.1"/>
    <property type="molecule type" value="Genomic_DNA"/>
</dbReference>
<dbReference type="PANTHER" id="PTHR42921:SF4">
    <property type="entry name" value="ACETOACETYL-COA SYNTHASE (AFU_ORTHOLOGUE AFUA_8G04770)"/>
    <property type="match status" value="1"/>
</dbReference>
<dbReference type="SUPFAM" id="SSF56801">
    <property type="entry name" value="Acetyl-CoA synthetase-like"/>
    <property type="match status" value="1"/>
</dbReference>
<dbReference type="GO" id="GO:0030729">
    <property type="term" value="F:acetoacetate-CoA ligase activity"/>
    <property type="evidence" value="ECO:0007669"/>
    <property type="project" value="InterPro"/>
</dbReference>
<name>A0A420YDM8_9PEZI</name>
<dbReference type="InterPro" id="IPR005914">
    <property type="entry name" value="Acac_CoA_synth"/>
</dbReference>
<feature type="domain" description="AMP-dependent synthetase/ligase" evidence="1">
    <location>
        <begin position="132"/>
        <end position="515"/>
    </location>
</feature>
<accession>A0A420YDM8</accession>
<dbReference type="PANTHER" id="PTHR42921">
    <property type="entry name" value="ACETOACETYL-COA SYNTHETASE"/>
    <property type="match status" value="1"/>
</dbReference>
<evidence type="ECO:0000313" key="3">
    <source>
        <dbReference type="Proteomes" id="UP000275385"/>
    </source>
</evidence>
<dbReference type="Proteomes" id="UP000275385">
    <property type="component" value="Unassembled WGS sequence"/>
</dbReference>
<dbReference type="Pfam" id="PF00501">
    <property type="entry name" value="AMP-binding"/>
    <property type="match status" value="1"/>
</dbReference>
<evidence type="ECO:0000313" key="2">
    <source>
        <dbReference type="EMBL" id="RKU46022.1"/>
    </source>
</evidence>